<dbReference type="EMBL" id="ASPP01019016">
    <property type="protein sequence ID" value="ETO15555.1"/>
    <property type="molecule type" value="Genomic_DNA"/>
</dbReference>
<gene>
    <name evidence="1" type="ORF">RFI_21809</name>
</gene>
<evidence type="ECO:0000313" key="1">
    <source>
        <dbReference type="EMBL" id="ETO15555.1"/>
    </source>
</evidence>
<proteinExistence type="predicted"/>
<dbReference type="Proteomes" id="UP000023152">
    <property type="component" value="Unassembled WGS sequence"/>
</dbReference>
<dbReference type="AlphaFoldDB" id="X6MR23"/>
<organism evidence="1 2">
    <name type="scientific">Reticulomyxa filosa</name>
    <dbReference type="NCBI Taxonomy" id="46433"/>
    <lineage>
        <taxon>Eukaryota</taxon>
        <taxon>Sar</taxon>
        <taxon>Rhizaria</taxon>
        <taxon>Retaria</taxon>
        <taxon>Foraminifera</taxon>
        <taxon>Monothalamids</taxon>
        <taxon>Reticulomyxidae</taxon>
        <taxon>Reticulomyxa</taxon>
    </lineage>
</organism>
<keyword evidence="2" id="KW-1185">Reference proteome</keyword>
<evidence type="ECO:0000313" key="2">
    <source>
        <dbReference type="Proteomes" id="UP000023152"/>
    </source>
</evidence>
<accession>X6MR23</accession>
<name>X6MR23_RETFI</name>
<reference evidence="1 2" key="1">
    <citation type="journal article" date="2013" name="Curr. Biol.">
        <title>The Genome of the Foraminiferan Reticulomyxa filosa.</title>
        <authorList>
            <person name="Glockner G."/>
            <person name="Hulsmann N."/>
            <person name="Schleicher M."/>
            <person name="Noegel A.A."/>
            <person name="Eichinger L."/>
            <person name="Gallinger C."/>
            <person name="Pawlowski J."/>
            <person name="Sierra R."/>
            <person name="Euteneuer U."/>
            <person name="Pillet L."/>
            <person name="Moustafa A."/>
            <person name="Platzer M."/>
            <person name="Groth M."/>
            <person name="Szafranski K."/>
            <person name="Schliwa M."/>
        </authorList>
    </citation>
    <scope>NUCLEOTIDE SEQUENCE [LARGE SCALE GENOMIC DNA]</scope>
</reference>
<sequence>MICLFILMKPECILQKDTQEIKAMLLEKIKKNHMFIRQIPDKKICFCVKNKKFCYIKTIAIVKDLIPKPTLYERNILSLYSCNMAAFGQCEKGFSAISEFSQLLVNFGENPGVISKKQTGFIYSKTIFLKQVAPDDQHLQVALNEQHHQVAPNYQHHPFDINED</sequence>
<protein>
    <submittedName>
        <fullName evidence="1">Uncharacterized protein</fullName>
    </submittedName>
</protein>
<comment type="caution">
    <text evidence="1">The sequence shown here is derived from an EMBL/GenBank/DDBJ whole genome shotgun (WGS) entry which is preliminary data.</text>
</comment>